<protein>
    <recommendedName>
        <fullName evidence="10">Dynein axonemal assembly factor 4</fullName>
    </recommendedName>
</protein>
<proteinExistence type="predicted"/>
<keyword evidence="6" id="KW-0524">Neurogenesis</keyword>
<evidence type="ECO:0000256" key="7">
    <source>
        <dbReference type="ARBA" id="ARBA00023242"/>
    </source>
</evidence>
<reference evidence="14" key="1">
    <citation type="submission" date="2021-12" db="EMBL/GenBank/DDBJ databases">
        <authorList>
            <person name="King R."/>
        </authorList>
    </citation>
    <scope>NUCLEOTIDE SEQUENCE</scope>
</reference>
<evidence type="ECO:0000313" key="14">
    <source>
        <dbReference type="EMBL" id="CAH0380901.1"/>
    </source>
</evidence>
<evidence type="ECO:0000256" key="5">
    <source>
        <dbReference type="ARBA" id="ARBA00022803"/>
    </source>
</evidence>
<accession>A0A9P0A0T7</accession>
<dbReference type="GO" id="GO:0005634">
    <property type="term" value="C:nucleus"/>
    <property type="evidence" value="ECO:0007669"/>
    <property type="project" value="UniProtKB-SubCell"/>
</dbReference>
<dbReference type="GO" id="GO:0007399">
    <property type="term" value="P:nervous system development"/>
    <property type="evidence" value="ECO:0007669"/>
    <property type="project" value="UniProtKB-KW"/>
</dbReference>
<dbReference type="PROSITE" id="PS51203">
    <property type="entry name" value="CS"/>
    <property type="match status" value="1"/>
</dbReference>
<dbReference type="GO" id="GO:0003341">
    <property type="term" value="P:cilium movement"/>
    <property type="evidence" value="ECO:0007669"/>
    <property type="project" value="InterPro"/>
</dbReference>
<keyword evidence="8" id="KW-0966">Cell projection</keyword>
<feature type="repeat" description="TPR" evidence="11">
    <location>
        <begin position="323"/>
        <end position="356"/>
    </location>
</feature>
<evidence type="ECO:0000256" key="6">
    <source>
        <dbReference type="ARBA" id="ARBA00022902"/>
    </source>
</evidence>
<evidence type="ECO:0000256" key="3">
    <source>
        <dbReference type="ARBA" id="ARBA00022490"/>
    </source>
</evidence>
<dbReference type="SMART" id="SM00028">
    <property type="entry name" value="TPR"/>
    <property type="match status" value="3"/>
</dbReference>
<dbReference type="CDD" id="cd06469">
    <property type="entry name" value="p23_DYX1C1_like"/>
    <property type="match status" value="1"/>
</dbReference>
<dbReference type="InterPro" id="IPR007052">
    <property type="entry name" value="CS_dom"/>
</dbReference>
<sequence length="420" mass="48574">MPIFIKNYSWRQTPLSINIRVPLKGAKKSKIDIFMLDNFIKVSYPPFLLELFLAHPVKYEATKCTVIDNELIFEICKEEAKEWDSLEMKLTKEEKLEMKTKMIEKSQTEAIKRGSLKTQRKSEREKFSINEQIKLETKYMTTIDKARQTERDKAIENFKQWEQDSIKVAVNKNDIFSDQDLMKVNSHRQKIEKAIGKKEEENFVPVGDSKSLDGVQEKKRNPPDPEIRSIGRIDVQFTPREFPTPCRESKLPEEEEWLRKQAEARRAAGFVSEDLRPEECDPQWLKEKGDSFFKLGNYLGAVSAYSHGIKLSNKMAALYSNRSAAHLKLGNFHKAAEDASKALDLLQPAVEINREARAQVHVRRGMALCKLGSMKYGLMDFEAALRLVPTDDKLRQDVENIKLQIQRNFENDGEITDIEV</sequence>
<evidence type="ECO:0000256" key="10">
    <source>
        <dbReference type="ARBA" id="ARBA00024430"/>
    </source>
</evidence>
<dbReference type="GO" id="GO:0120293">
    <property type="term" value="C:dynein axonemal particle"/>
    <property type="evidence" value="ECO:0007669"/>
    <property type="project" value="UniProtKB-SubCell"/>
</dbReference>
<keyword evidence="5 11" id="KW-0802">TPR repeat</keyword>
<dbReference type="InterPro" id="IPR052004">
    <property type="entry name" value="Dynein_assembly_factor_4"/>
</dbReference>
<dbReference type="SUPFAM" id="SSF49764">
    <property type="entry name" value="HSP20-like chaperones"/>
    <property type="match status" value="1"/>
</dbReference>
<dbReference type="InterPro" id="IPR037894">
    <property type="entry name" value="CS_DYX1C1"/>
</dbReference>
<dbReference type="GO" id="GO:0036159">
    <property type="term" value="P:inner dynein arm assembly"/>
    <property type="evidence" value="ECO:0007669"/>
    <property type="project" value="TreeGrafter"/>
</dbReference>
<dbReference type="PROSITE" id="PS50005">
    <property type="entry name" value="TPR"/>
    <property type="match status" value="2"/>
</dbReference>
<feature type="region of interest" description="Disordered" evidence="12">
    <location>
        <begin position="205"/>
        <end position="226"/>
    </location>
</feature>
<evidence type="ECO:0000256" key="1">
    <source>
        <dbReference type="ARBA" id="ARBA00004123"/>
    </source>
</evidence>
<dbReference type="AlphaFoldDB" id="A0A9P0A0T7"/>
<dbReference type="SUPFAM" id="SSF48452">
    <property type="entry name" value="TPR-like"/>
    <property type="match status" value="1"/>
</dbReference>
<name>A0A9P0A0T7_BEMTA</name>
<dbReference type="EMBL" id="OU963862">
    <property type="protein sequence ID" value="CAH0380901.1"/>
    <property type="molecule type" value="Genomic_DNA"/>
</dbReference>
<evidence type="ECO:0000313" key="15">
    <source>
        <dbReference type="Proteomes" id="UP001152759"/>
    </source>
</evidence>
<feature type="repeat" description="TPR" evidence="11">
    <location>
        <begin position="358"/>
        <end position="391"/>
    </location>
</feature>
<dbReference type="Proteomes" id="UP001152759">
    <property type="component" value="Chromosome 1"/>
</dbReference>
<dbReference type="Pfam" id="PF04969">
    <property type="entry name" value="CS"/>
    <property type="match status" value="1"/>
</dbReference>
<comment type="subcellular location">
    <subcellularLocation>
        <location evidence="2">Cell projection</location>
        <location evidence="2">Neuron projection</location>
    </subcellularLocation>
    <subcellularLocation>
        <location evidence="9">Dynein axonemal particle</location>
    </subcellularLocation>
    <subcellularLocation>
        <location evidence="1">Nucleus</location>
    </subcellularLocation>
</comment>
<dbReference type="Gene3D" id="2.60.40.790">
    <property type="match status" value="1"/>
</dbReference>
<keyword evidence="4" id="KW-0677">Repeat</keyword>
<feature type="domain" description="CS" evidence="13">
    <location>
        <begin position="3"/>
        <end position="87"/>
    </location>
</feature>
<keyword evidence="15" id="KW-1185">Reference proteome</keyword>
<dbReference type="KEGG" id="btab:109034004"/>
<dbReference type="PANTHER" id="PTHR46492:SF1">
    <property type="entry name" value="DYNEIN AXONEMAL ASSEMBLY FACTOR 4"/>
    <property type="match status" value="1"/>
</dbReference>
<evidence type="ECO:0000256" key="8">
    <source>
        <dbReference type="ARBA" id="ARBA00023273"/>
    </source>
</evidence>
<evidence type="ECO:0000256" key="11">
    <source>
        <dbReference type="PROSITE-ProRule" id="PRU00339"/>
    </source>
</evidence>
<evidence type="ECO:0000259" key="13">
    <source>
        <dbReference type="PROSITE" id="PS51203"/>
    </source>
</evidence>
<dbReference type="InterPro" id="IPR019734">
    <property type="entry name" value="TPR_rpt"/>
</dbReference>
<evidence type="ECO:0000256" key="12">
    <source>
        <dbReference type="SAM" id="MobiDB-lite"/>
    </source>
</evidence>
<evidence type="ECO:0000256" key="2">
    <source>
        <dbReference type="ARBA" id="ARBA00004487"/>
    </source>
</evidence>
<evidence type="ECO:0000256" key="9">
    <source>
        <dbReference type="ARBA" id="ARBA00024190"/>
    </source>
</evidence>
<dbReference type="PANTHER" id="PTHR46492">
    <property type="entry name" value="DYNEIN ASSEMBLY FACTOR 4, AXONEMAL"/>
    <property type="match status" value="1"/>
</dbReference>
<keyword evidence="7" id="KW-0539">Nucleus</keyword>
<evidence type="ECO:0000256" key="4">
    <source>
        <dbReference type="ARBA" id="ARBA00022737"/>
    </source>
</evidence>
<organism evidence="14 15">
    <name type="scientific">Bemisia tabaci</name>
    <name type="common">Sweetpotato whitefly</name>
    <name type="synonym">Aleurodes tabaci</name>
    <dbReference type="NCBI Taxonomy" id="7038"/>
    <lineage>
        <taxon>Eukaryota</taxon>
        <taxon>Metazoa</taxon>
        <taxon>Ecdysozoa</taxon>
        <taxon>Arthropoda</taxon>
        <taxon>Hexapoda</taxon>
        <taxon>Insecta</taxon>
        <taxon>Pterygota</taxon>
        <taxon>Neoptera</taxon>
        <taxon>Paraneoptera</taxon>
        <taxon>Hemiptera</taxon>
        <taxon>Sternorrhyncha</taxon>
        <taxon>Aleyrodoidea</taxon>
        <taxon>Aleyrodidae</taxon>
        <taxon>Aleyrodinae</taxon>
        <taxon>Bemisia</taxon>
    </lineage>
</organism>
<dbReference type="GO" id="GO:0036158">
    <property type="term" value="P:outer dynein arm assembly"/>
    <property type="evidence" value="ECO:0007669"/>
    <property type="project" value="TreeGrafter"/>
</dbReference>
<feature type="compositionally biased region" description="Basic and acidic residues" evidence="12">
    <location>
        <begin position="215"/>
        <end position="226"/>
    </location>
</feature>
<gene>
    <name evidence="14" type="ORF">BEMITA_LOCUS611</name>
</gene>
<dbReference type="InterPro" id="IPR008978">
    <property type="entry name" value="HSP20-like_chaperone"/>
</dbReference>
<dbReference type="GO" id="GO:0043005">
    <property type="term" value="C:neuron projection"/>
    <property type="evidence" value="ECO:0007669"/>
    <property type="project" value="UniProtKB-SubCell"/>
</dbReference>
<keyword evidence="3" id="KW-0963">Cytoplasm</keyword>
<dbReference type="Gene3D" id="1.25.40.10">
    <property type="entry name" value="Tetratricopeptide repeat domain"/>
    <property type="match status" value="1"/>
</dbReference>
<dbReference type="InterPro" id="IPR011990">
    <property type="entry name" value="TPR-like_helical_dom_sf"/>
</dbReference>